<evidence type="ECO:0000256" key="3">
    <source>
        <dbReference type="ARBA" id="ARBA00023163"/>
    </source>
</evidence>
<feature type="region of interest" description="Disordered" evidence="6">
    <location>
        <begin position="1"/>
        <end position="65"/>
    </location>
</feature>
<feature type="compositionally biased region" description="Basic and acidic residues" evidence="6">
    <location>
        <begin position="176"/>
        <end position="192"/>
    </location>
</feature>
<protein>
    <recommendedName>
        <fullName evidence="7">Plus3 domain-containing protein</fullName>
    </recommendedName>
</protein>
<evidence type="ECO:0000313" key="9">
    <source>
        <dbReference type="Proteomes" id="UP000757232"/>
    </source>
</evidence>
<feature type="region of interest" description="Disordered" evidence="6">
    <location>
        <begin position="98"/>
        <end position="203"/>
    </location>
</feature>
<dbReference type="InterPro" id="IPR004343">
    <property type="entry name" value="Plus-3_dom"/>
</dbReference>
<dbReference type="PROSITE" id="PS51360">
    <property type="entry name" value="PLUS3"/>
    <property type="match status" value="1"/>
</dbReference>
<keyword evidence="3" id="KW-0804">Transcription</keyword>
<gene>
    <name evidence="8" type="ORF">A7U60_g1137</name>
</gene>
<dbReference type="AlphaFoldDB" id="A0A9Q5I4L4"/>
<feature type="compositionally biased region" description="Basic and acidic residues" evidence="6">
    <location>
        <begin position="127"/>
        <end position="139"/>
    </location>
</feature>
<keyword evidence="4" id="KW-0539">Nucleus</keyword>
<dbReference type="GO" id="GO:0016593">
    <property type="term" value="C:Cdc73/Paf1 complex"/>
    <property type="evidence" value="ECO:0007669"/>
    <property type="project" value="TreeGrafter"/>
</dbReference>
<dbReference type="Proteomes" id="UP000757232">
    <property type="component" value="Unassembled WGS sequence"/>
</dbReference>
<feature type="compositionally biased region" description="Basic and acidic residues" evidence="6">
    <location>
        <begin position="98"/>
        <end position="113"/>
    </location>
</feature>
<dbReference type="GO" id="GO:1990269">
    <property type="term" value="F:RNA polymerase II C-terminal domain phosphoserine binding"/>
    <property type="evidence" value="ECO:0007669"/>
    <property type="project" value="TreeGrafter"/>
</dbReference>
<dbReference type="PANTHER" id="PTHR13115:SF8">
    <property type="entry name" value="RNA POLYMERASE-ASSOCIATED PROTEIN RTF1 HOMOLOG"/>
    <property type="match status" value="1"/>
</dbReference>
<evidence type="ECO:0000259" key="7">
    <source>
        <dbReference type="PROSITE" id="PS51360"/>
    </source>
</evidence>
<evidence type="ECO:0000313" key="8">
    <source>
        <dbReference type="EMBL" id="OCB91600.1"/>
    </source>
</evidence>
<dbReference type="OrthoDB" id="166375at2759"/>
<sequence length="517" mass="59506">MSDSDGDFSDELLELAGAGEKKRKKTTSRSHTKRRKDSPKPDSEQEYESEDDGSNPYPLEGKFIDEVDRERLLQMPEIERENIISQRMDEIQRFQDKRNLDQMLREQRGEVDSVSRAAKRPHQARGATEKKSRKLDELKAKRKAKSEKKRAPSPRRERSSSPVDMEMSSEDEEEGQVSKHHQEEERDERSPKQNEQGSFETTIRDMENLRVSREMLVQYAYMPWFEEFAKGSWVRILSSLDENKNAVYRMCEIAGVATPAENTYKVDDELLDIRINLRYGNSVKATTLESISNGYFEEPEFERLKALLDHDKLKLPSPRDIEKKQDQYRVFRNHVLTEADVSAMVERKSRLFITKTPNMSQISMERAELARKRDLAQRRRDFAECSQLNEQIAVYDQLLERGVYEEKKEDILTKINERNRQANREAVRRAEAAEVERKRKAWMARVAANSRPGTPGVQKSDTPGGSPGGTPKLHATLKVPDSDGKRAISPLPGKGPLGKRTFESIVANSVEIDLGDF</sequence>
<dbReference type="SMART" id="SM00719">
    <property type="entry name" value="Plus3"/>
    <property type="match status" value="1"/>
</dbReference>
<dbReference type="EMBL" id="LNZH02000079">
    <property type="protein sequence ID" value="OCB91600.1"/>
    <property type="molecule type" value="Genomic_DNA"/>
</dbReference>
<dbReference type="SUPFAM" id="SSF159042">
    <property type="entry name" value="Plus3-like"/>
    <property type="match status" value="1"/>
</dbReference>
<evidence type="ECO:0000256" key="5">
    <source>
        <dbReference type="SAM" id="Coils"/>
    </source>
</evidence>
<feature type="region of interest" description="Disordered" evidence="6">
    <location>
        <begin position="447"/>
        <end position="499"/>
    </location>
</feature>
<keyword evidence="9" id="KW-1185">Reference proteome</keyword>
<feature type="compositionally biased region" description="Basic residues" evidence="6">
    <location>
        <begin position="140"/>
        <end position="153"/>
    </location>
</feature>
<feature type="compositionally biased region" description="Basic residues" evidence="6">
    <location>
        <begin position="21"/>
        <end position="37"/>
    </location>
</feature>
<evidence type="ECO:0000256" key="1">
    <source>
        <dbReference type="ARBA" id="ARBA00004123"/>
    </source>
</evidence>
<comment type="caution">
    <text evidence="8">The sequence shown here is derived from an EMBL/GenBank/DDBJ whole genome shotgun (WGS) entry which is preliminary data.</text>
</comment>
<feature type="domain" description="Plus3" evidence="7">
    <location>
        <begin position="200"/>
        <end position="333"/>
    </location>
</feature>
<name>A0A9Q5I4L4_SANBA</name>
<accession>A0A9Q5I4L4</accession>
<evidence type="ECO:0000256" key="2">
    <source>
        <dbReference type="ARBA" id="ARBA00023015"/>
    </source>
</evidence>
<dbReference type="Pfam" id="PF03126">
    <property type="entry name" value="Plus-3"/>
    <property type="match status" value="1"/>
</dbReference>
<feature type="coiled-coil region" evidence="5">
    <location>
        <begin position="405"/>
        <end position="436"/>
    </location>
</feature>
<organism evidence="8 9">
    <name type="scientific">Sanghuangporus baumii</name>
    <name type="common">Phellinus baumii</name>
    <dbReference type="NCBI Taxonomy" id="108892"/>
    <lineage>
        <taxon>Eukaryota</taxon>
        <taxon>Fungi</taxon>
        <taxon>Dikarya</taxon>
        <taxon>Basidiomycota</taxon>
        <taxon>Agaricomycotina</taxon>
        <taxon>Agaricomycetes</taxon>
        <taxon>Hymenochaetales</taxon>
        <taxon>Hymenochaetaceae</taxon>
        <taxon>Sanghuangporus</taxon>
    </lineage>
</organism>
<dbReference type="PANTHER" id="PTHR13115">
    <property type="entry name" value="RNA POLYMERASE-ASSOCIATED PROTEIN RTF1 HOMOLOG"/>
    <property type="match status" value="1"/>
</dbReference>
<keyword evidence="2" id="KW-0805">Transcription regulation</keyword>
<feature type="compositionally biased region" description="Acidic residues" evidence="6">
    <location>
        <begin position="1"/>
        <end position="13"/>
    </location>
</feature>
<comment type="subcellular location">
    <subcellularLocation>
        <location evidence="1">Nucleus</location>
    </subcellularLocation>
</comment>
<reference evidence="8" key="1">
    <citation type="submission" date="2016-06" db="EMBL/GenBank/DDBJ databases">
        <title>Draft Genome sequence of the fungus Inonotus baumii.</title>
        <authorList>
            <person name="Zhu H."/>
            <person name="Lin W."/>
        </authorList>
    </citation>
    <scope>NUCLEOTIDE SEQUENCE</scope>
    <source>
        <strain evidence="8">821</strain>
    </source>
</reference>
<dbReference type="InterPro" id="IPR036128">
    <property type="entry name" value="Plus3-like_sf"/>
</dbReference>
<dbReference type="Gene3D" id="3.90.70.200">
    <property type="entry name" value="Plus-3 domain"/>
    <property type="match status" value="1"/>
</dbReference>
<dbReference type="GO" id="GO:0003677">
    <property type="term" value="F:DNA binding"/>
    <property type="evidence" value="ECO:0007669"/>
    <property type="project" value="InterPro"/>
</dbReference>
<feature type="compositionally biased region" description="Acidic residues" evidence="6">
    <location>
        <begin position="44"/>
        <end position="53"/>
    </location>
</feature>
<proteinExistence type="predicted"/>
<keyword evidence="5" id="KW-0175">Coiled coil</keyword>
<evidence type="ECO:0000256" key="6">
    <source>
        <dbReference type="SAM" id="MobiDB-lite"/>
    </source>
</evidence>
<evidence type="ECO:0000256" key="4">
    <source>
        <dbReference type="ARBA" id="ARBA00023242"/>
    </source>
</evidence>